<protein>
    <recommendedName>
        <fullName evidence="2">Bulb-type lectin domain-containing protein</fullName>
    </recommendedName>
</protein>
<sequence>MRSIKFVFPLRFLILLSIIILLSGGSEAATERDPEYSFTTTSYTVYSTISDDTRYTAAIDDGGKIYYYNTLNHTELWSYDTGTTQLRDLDIS</sequence>
<dbReference type="AlphaFoldDB" id="A0A383D0N6"/>
<gene>
    <name evidence="1" type="ORF">METZ01_LOCUS490835</name>
</gene>
<name>A0A383D0N6_9ZZZZ</name>
<proteinExistence type="predicted"/>
<dbReference type="EMBL" id="UINC01213284">
    <property type="protein sequence ID" value="SVE37981.1"/>
    <property type="molecule type" value="Genomic_DNA"/>
</dbReference>
<evidence type="ECO:0000313" key="1">
    <source>
        <dbReference type="EMBL" id="SVE37981.1"/>
    </source>
</evidence>
<organism evidence="1">
    <name type="scientific">marine metagenome</name>
    <dbReference type="NCBI Taxonomy" id="408172"/>
    <lineage>
        <taxon>unclassified sequences</taxon>
        <taxon>metagenomes</taxon>
        <taxon>ecological metagenomes</taxon>
    </lineage>
</organism>
<feature type="non-terminal residue" evidence="1">
    <location>
        <position position="92"/>
    </location>
</feature>
<evidence type="ECO:0008006" key="2">
    <source>
        <dbReference type="Google" id="ProtNLM"/>
    </source>
</evidence>
<reference evidence="1" key="1">
    <citation type="submission" date="2018-05" db="EMBL/GenBank/DDBJ databases">
        <authorList>
            <person name="Lanie J.A."/>
            <person name="Ng W.-L."/>
            <person name="Kazmierczak K.M."/>
            <person name="Andrzejewski T.M."/>
            <person name="Davidsen T.M."/>
            <person name="Wayne K.J."/>
            <person name="Tettelin H."/>
            <person name="Glass J.I."/>
            <person name="Rusch D."/>
            <person name="Podicherti R."/>
            <person name="Tsui H.-C.T."/>
            <person name="Winkler M.E."/>
        </authorList>
    </citation>
    <scope>NUCLEOTIDE SEQUENCE</scope>
</reference>
<accession>A0A383D0N6</accession>